<evidence type="ECO:0000313" key="3">
    <source>
        <dbReference type="EMBL" id="KAG7354803.1"/>
    </source>
</evidence>
<gene>
    <name evidence="3" type="ORF">IV203_004159</name>
</gene>
<proteinExistence type="predicted"/>
<feature type="transmembrane region" description="Helical" evidence="2">
    <location>
        <begin position="218"/>
        <end position="239"/>
    </location>
</feature>
<dbReference type="EMBL" id="JAGRRH010000016">
    <property type="protein sequence ID" value="KAG7354803.1"/>
    <property type="molecule type" value="Genomic_DNA"/>
</dbReference>
<reference evidence="3" key="1">
    <citation type="journal article" date="2021" name="Sci. Rep.">
        <title>Diploid genomic architecture of Nitzschia inconspicua, an elite biomass production diatom.</title>
        <authorList>
            <person name="Oliver A."/>
            <person name="Podell S."/>
            <person name="Pinowska A."/>
            <person name="Traller J.C."/>
            <person name="Smith S.R."/>
            <person name="McClure R."/>
            <person name="Beliaev A."/>
            <person name="Bohutskyi P."/>
            <person name="Hill E.A."/>
            <person name="Rabines A."/>
            <person name="Zheng H."/>
            <person name="Allen L.Z."/>
            <person name="Kuo A."/>
            <person name="Grigoriev I.V."/>
            <person name="Allen A.E."/>
            <person name="Hazlebeck D."/>
            <person name="Allen E.E."/>
        </authorList>
    </citation>
    <scope>NUCLEOTIDE SEQUENCE</scope>
    <source>
        <strain evidence="3">Hildebrandi</strain>
    </source>
</reference>
<feature type="region of interest" description="Disordered" evidence="1">
    <location>
        <begin position="152"/>
        <end position="179"/>
    </location>
</feature>
<accession>A0A9K3L329</accession>
<keyword evidence="4" id="KW-1185">Reference proteome</keyword>
<keyword evidence="2" id="KW-0472">Membrane</keyword>
<sequence>MWEHCYKEWDTRNKARHGKNNDSKAHRSTRALFLHAQRHSFYPTVEEHFHIETDIQNLETWLETYEPMIMQNAKHRKSILDGRLRQIDEVFRLITERTSTHNVTSDNLMTAQTSIYNTPHHCYSPKGSISNNDHTTVNGHTTITHRYKQTTTHQQNHEQAPSLHICSPSQPDELPSASPWSDQSLHALPSPLGGISNKNSAAASCLQKRMGRIRTISMLRLAGACTLLGSIFSATRIVFDHVLLAHGARTTMEELGTWETSGTVVSQPGYQRFYTTPILNRMIAAPSNNTTSTQISLPDGKIPICFVTSQFATSTRNTDKLFDVRNTVPKLARSPFIQFIAFTNMENLHAPGWKLIVKQFGLKYRRIITQSRWPKFQAHHDSTIQQMCTVVFYIDGIVVPRDSVKKFQNEAKRILNSQVQFSQLKHTKGRNIDDELHQILNVSKDIPENVEKTRAWLFAQPDFRSDIQLYENNRYGYAMSSEAYKKIADFFWEHYSKEEDSWRDQPLWAYCLHHFHTEPLNLPGRRLFFVDNERKGIGGHIYSPEADNNAYEAVRYIRHQKKLRMKDRDGDW</sequence>
<reference evidence="3" key="2">
    <citation type="submission" date="2021-04" db="EMBL/GenBank/DDBJ databases">
        <authorList>
            <person name="Podell S."/>
        </authorList>
    </citation>
    <scope>NUCLEOTIDE SEQUENCE</scope>
    <source>
        <strain evidence="3">Hildebrandi</strain>
    </source>
</reference>
<dbReference type="AlphaFoldDB" id="A0A9K3L329"/>
<organism evidence="3 4">
    <name type="scientific">Nitzschia inconspicua</name>
    <dbReference type="NCBI Taxonomy" id="303405"/>
    <lineage>
        <taxon>Eukaryota</taxon>
        <taxon>Sar</taxon>
        <taxon>Stramenopiles</taxon>
        <taxon>Ochrophyta</taxon>
        <taxon>Bacillariophyta</taxon>
        <taxon>Bacillariophyceae</taxon>
        <taxon>Bacillariophycidae</taxon>
        <taxon>Bacillariales</taxon>
        <taxon>Bacillariaceae</taxon>
        <taxon>Nitzschia</taxon>
    </lineage>
</organism>
<evidence type="ECO:0000256" key="1">
    <source>
        <dbReference type="SAM" id="MobiDB-lite"/>
    </source>
</evidence>
<keyword evidence="2" id="KW-1133">Transmembrane helix</keyword>
<protein>
    <submittedName>
        <fullName evidence="3">Uncharacterized protein</fullName>
    </submittedName>
</protein>
<name>A0A9K3L329_9STRA</name>
<keyword evidence="2" id="KW-0812">Transmembrane</keyword>
<evidence type="ECO:0000313" key="4">
    <source>
        <dbReference type="Proteomes" id="UP000693970"/>
    </source>
</evidence>
<evidence type="ECO:0000256" key="2">
    <source>
        <dbReference type="SAM" id="Phobius"/>
    </source>
</evidence>
<dbReference type="Proteomes" id="UP000693970">
    <property type="component" value="Unassembled WGS sequence"/>
</dbReference>
<dbReference type="OrthoDB" id="50403at2759"/>
<comment type="caution">
    <text evidence="3">The sequence shown here is derived from an EMBL/GenBank/DDBJ whole genome shotgun (WGS) entry which is preliminary data.</text>
</comment>